<accession>A0AA39F2B1</accession>
<reference evidence="2" key="2">
    <citation type="submission" date="2023-03" db="EMBL/GenBank/DDBJ databases">
        <authorList>
            <person name="Inwood S.N."/>
            <person name="Skelly J.G."/>
            <person name="Guhlin J."/>
            <person name="Harrop T.W.R."/>
            <person name="Goldson S.G."/>
            <person name="Dearden P.K."/>
        </authorList>
    </citation>
    <scope>NUCLEOTIDE SEQUENCE</scope>
    <source>
        <strain evidence="2">Lincoln</strain>
        <tissue evidence="2">Whole body</tissue>
    </source>
</reference>
<evidence type="ECO:0000256" key="1">
    <source>
        <dbReference type="SAM" id="MobiDB-lite"/>
    </source>
</evidence>
<gene>
    <name evidence="2" type="ORF">PV327_010072</name>
</gene>
<evidence type="ECO:0000313" key="3">
    <source>
        <dbReference type="Proteomes" id="UP001168972"/>
    </source>
</evidence>
<feature type="compositionally biased region" description="Pro residues" evidence="1">
    <location>
        <begin position="196"/>
        <end position="208"/>
    </location>
</feature>
<feature type="compositionally biased region" description="Polar residues" evidence="1">
    <location>
        <begin position="179"/>
        <end position="189"/>
    </location>
</feature>
<organism evidence="2 3">
    <name type="scientific">Microctonus hyperodae</name>
    <name type="common">Parasitoid wasp</name>
    <dbReference type="NCBI Taxonomy" id="165561"/>
    <lineage>
        <taxon>Eukaryota</taxon>
        <taxon>Metazoa</taxon>
        <taxon>Ecdysozoa</taxon>
        <taxon>Arthropoda</taxon>
        <taxon>Hexapoda</taxon>
        <taxon>Insecta</taxon>
        <taxon>Pterygota</taxon>
        <taxon>Neoptera</taxon>
        <taxon>Endopterygota</taxon>
        <taxon>Hymenoptera</taxon>
        <taxon>Apocrita</taxon>
        <taxon>Ichneumonoidea</taxon>
        <taxon>Braconidae</taxon>
        <taxon>Euphorinae</taxon>
        <taxon>Microctonus</taxon>
    </lineage>
</organism>
<proteinExistence type="predicted"/>
<feature type="region of interest" description="Disordered" evidence="1">
    <location>
        <begin position="144"/>
        <end position="241"/>
    </location>
</feature>
<reference evidence="2" key="1">
    <citation type="journal article" date="2023" name="bioRxiv">
        <title>Scaffold-level genome assemblies of two parasitoid biocontrol wasps reveal the parthenogenesis mechanism and an associated novel virus.</title>
        <authorList>
            <person name="Inwood S."/>
            <person name="Skelly J."/>
            <person name="Guhlin J."/>
            <person name="Harrop T."/>
            <person name="Goldson S."/>
            <person name="Dearden P."/>
        </authorList>
    </citation>
    <scope>NUCLEOTIDE SEQUENCE</scope>
    <source>
        <strain evidence="2">Lincoln</strain>
        <tissue evidence="2">Whole body</tissue>
    </source>
</reference>
<protein>
    <submittedName>
        <fullName evidence="2">Uncharacterized protein</fullName>
    </submittedName>
</protein>
<feature type="compositionally biased region" description="Basic and acidic residues" evidence="1">
    <location>
        <begin position="278"/>
        <end position="300"/>
    </location>
</feature>
<dbReference type="EMBL" id="JAQQBR010001835">
    <property type="protein sequence ID" value="KAK0161617.1"/>
    <property type="molecule type" value="Genomic_DNA"/>
</dbReference>
<name>A0AA39F2B1_MICHY</name>
<comment type="caution">
    <text evidence="2">The sequence shown here is derived from an EMBL/GenBank/DDBJ whole genome shotgun (WGS) entry which is preliminary data.</text>
</comment>
<sequence length="407" mass="46684">MRESERLWRQTTKTGMPMGEYRYLHLNPEERRIRGFQEDLAFGRCTMGEFLSQIFPPQKVDMKRKLYDEPEGSAECVEDVCLADLPDPAALSTGSPANAPPRRTATPSAVLPYTIEYASPGSLSPPSPPRISFSNSFRLLDVSVERERREGPSGSTNGVEEWALNLPMPGSETNRRISPVTSRSNGTGTRNNRSPIPIPQPQSFPNPQPGCERRAARSSQPNPRNAIIARQRPRPAATDRDGELRRALIAEAEAVVTVDEMKTVADKLNGFLQARSARGNDDNNRDRRDRRPQRPREQARVVDRVQDATRVQQLYRDNRRAAMREVLEGLSPHCEVSREEMERYFRRMYAPEVPEEVEPHTWPEWYVENEDELKEALERHFQRWRWQNACPGRIKVLLDRTMSPMKT</sequence>
<feature type="region of interest" description="Disordered" evidence="1">
    <location>
        <begin position="274"/>
        <end position="300"/>
    </location>
</feature>
<dbReference type="AlphaFoldDB" id="A0AA39F2B1"/>
<evidence type="ECO:0000313" key="2">
    <source>
        <dbReference type="EMBL" id="KAK0161617.1"/>
    </source>
</evidence>
<feature type="compositionally biased region" description="Low complexity" evidence="1">
    <location>
        <begin position="223"/>
        <end position="236"/>
    </location>
</feature>
<dbReference type="Proteomes" id="UP001168972">
    <property type="component" value="Unassembled WGS sequence"/>
</dbReference>
<keyword evidence="3" id="KW-1185">Reference proteome</keyword>